<protein>
    <submittedName>
        <fullName evidence="2">Helix-turn-helix domain-containing protein</fullName>
    </submittedName>
</protein>
<dbReference type="Gene3D" id="1.10.10.10">
    <property type="entry name" value="Winged helix-like DNA-binding domain superfamily/Winged helix DNA-binding domain"/>
    <property type="match status" value="1"/>
</dbReference>
<evidence type="ECO:0000259" key="1">
    <source>
        <dbReference type="Pfam" id="PF09339"/>
    </source>
</evidence>
<gene>
    <name evidence="2" type="ORF">ACFQ44_03425</name>
</gene>
<keyword evidence="3" id="KW-1185">Reference proteome</keyword>
<accession>A0ABW4D1Z6</accession>
<dbReference type="InterPro" id="IPR036388">
    <property type="entry name" value="WH-like_DNA-bd_sf"/>
</dbReference>
<reference evidence="3" key="1">
    <citation type="journal article" date="2019" name="Int. J. Syst. Evol. Microbiol.">
        <title>The Global Catalogue of Microorganisms (GCM) 10K type strain sequencing project: providing services to taxonomists for standard genome sequencing and annotation.</title>
        <authorList>
            <consortium name="The Broad Institute Genomics Platform"/>
            <consortium name="The Broad Institute Genome Sequencing Center for Infectious Disease"/>
            <person name="Wu L."/>
            <person name="Ma J."/>
        </authorList>
    </citation>
    <scope>NUCLEOTIDE SEQUENCE [LARGE SCALE GENOMIC DNA]</scope>
    <source>
        <strain evidence="3">CCM 8979</strain>
    </source>
</reference>
<organism evidence="2 3">
    <name type="scientific">Levilactobacillus lanxiensis</name>
    <dbReference type="NCBI Taxonomy" id="2799568"/>
    <lineage>
        <taxon>Bacteria</taxon>
        <taxon>Bacillati</taxon>
        <taxon>Bacillota</taxon>
        <taxon>Bacilli</taxon>
        <taxon>Lactobacillales</taxon>
        <taxon>Lactobacillaceae</taxon>
        <taxon>Levilactobacillus</taxon>
    </lineage>
</organism>
<evidence type="ECO:0000313" key="2">
    <source>
        <dbReference type="EMBL" id="MFD1454735.1"/>
    </source>
</evidence>
<proteinExistence type="predicted"/>
<sequence>MTHHFYETCAYFTAARYMRTAEAAADKFFKPTGMRPAYSYLMMALEDQHPLTISELAENLGYERSSSYRMAQKLERQGYLKMYLNGKSATVDLLPASGPFLETANRCLEAWGHFTTDKLGADKAAMTRLLTTNDEKLRR</sequence>
<dbReference type="SUPFAM" id="SSF46785">
    <property type="entry name" value="Winged helix' DNA-binding domain"/>
    <property type="match status" value="1"/>
</dbReference>
<name>A0ABW4D1Z6_9LACO</name>
<dbReference type="Proteomes" id="UP001597189">
    <property type="component" value="Unassembled WGS sequence"/>
</dbReference>
<dbReference type="InterPro" id="IPR036390">
    <property type="entry name" value="WH_DNA-bd_sf"/>
</dbReference>
<comment type="caution">
    <text evidence="2">The sequence shown here is derived from an EMBL/GenBank/DDBJ whole genome shotgun (WGS) entry which is preliminary data.</text>
</comment>
<feature type="domain" description="HTH iclR-type" evidence="1">
    <location>
        <begin position="45"/>
        <end position="81"/>
    </location>
</feature>
<dbReference type="InterPro" id="IPR005471">
    <property type="entry name" value="Tscrpt_reg_IclR_N"/>
</dbReference>
<dbReference type="Pfam" id="PF09339">
    <property type="entry name" value="HTH_IclR"/>
    <property type="match status" value="1"/>
</dbReference>
<dbReference type="RefSeq" id="WP_203643039.1">
    <property type="nucleotide sequence ID" value="NZ_BOLN01000002.1"/>
</dbReference>
<dbReference type="EMBL" id="JBHTOD010000002">
    <property type="protein sequence ID" value="MFD1454735.1"/>
    <property type="molecule type" value="Genomic_DNA"/>
</dbReference>
<evidence type="ECO:0000313" key="3">
    <source>
        <dbReference type="Proteomes" id="UP001597189"/>
    </source>
</evidence>